<keyword evidence="9" id="KW-1185">Reference proteome</keyword>
<proteinExistence type="predicted"/>
<evidence type="ECO:0000256" key="4">
    <source>
        <dbReference type="ARBA" id="ARBA00023136"/>
    </source>
</evidence>
<feature type="region of interest" description="Disordered" evidence="5">
    <location>
        <begin position="278"/>
        <end position="325"/>
    </location>
</feature>
<feature type="compositionally biased region" description="Basic and acidic residues" evidence="5">
    <location>
        <begin position="306"/>
        <end position="316"/>
    </location>
</feature>
<evidence type="ECO:0000313" key="9">
    <source>
        <dbReference type="Proteomes" id="UP000076837"/>
    </source>
</evidence>
<evidence type="ECO:0000256" key="1">
    <source>
        <dbReference type="ARBA" id="ARBA00004167"/>
    </source>
</evidence>
<evidence type="ECO:0000256" key="7">
    <source>
        <dbReference type="SAM" id="SignalP"/>
    </source>
</evidence>
<keyword evidence="7" id="KW-0732">Signal</keyword>
<evidence type="ECO:0000313" key="8">
    <source>
        <dbReference type="EMBL" id="KZM25270.1"/>
    </source>
</evidence>
<protein>
    <submittedName>
        <fullName evidence="8">Uncharacterized protein</fullName>
    </submittedName>
</protein>
<name>A0A163HFD0_DIDRA</name>
<evidence type="ECO:0000256" key="5">
    <source>
        <dbReference type="SAM" id="MobiDB-lite"/>
    </source>
</evidence>
<organism evidence="8 9">
    <name type="scientific">Didymella rabiei</name>
    <name type="common">Chickpea ascochyta blight fungus</name>
    <name type="synonym">Mycosphaerella rabiei</name>
    <dbReference type="NCBI Taxonomy" id="5454"/>
    <lineage>
        <taxon>Eukaryota</taxon>
        <taxon>Fungi</taxon>
        <taxon>Dikarya</taxon>
        <taxon>Ascomycota</taxon>
        <taxon>Pezizomycotina</taxon>
        <taxon>Dothideomycetes</taxon>
        <taxon>Pleosporomycetidae</taxon>
        <taxon>Pleosporales</taxon>
        <taxon>Pleosporineae</taxon>
        <taxon>Didymellaceae</taxon>
        <taxon>Ascochyta</taxon>
    </lineage>
</organism>
<dbReference type="PANTHER" id="PTHR15549">
    <property type="entry name" value="PAIRED IMMUNOGLOBULIN-LIKE TYPE 2 RECEPTOR"/>
    <property type="match status" value="1"/>
</dbReference>
<keyword evidence="3 6" id="KW-1133">Transmembrane helix</keyword>
<feature type="signal peptide" evidence="7">
    <location>
        <begin position="1"/>
        <end position="21"/>
    </location>
</feature>
<dbReference type="Proteomes" id="UP000076837">
    <property type="component" value="Unassembled WGS sequence"/>
</dbReference>
<feature type="transmembrane region" description="Helical" evidence="6">
    <location>
        <begin position="240"/>
        <end position="261"/>
    </location>
</feature>
<sequence length="325" mass="33480">MKSATALLALCAVLCGRVAHAQEGFRIPSPDVNDRDPSLTIVQGEVVQLAWAANYTYQPSVDGKPVMGSDGRASLWLTSWAWNGARFGKLLTPSVISEGDSSWAYQVDLTDAEIDRWNGGFTYRLMKPVTSSNAAFEDSDTAIVSRAFIVRKKSDVAASIASVSASYSRALAASTASATQSTTAADAASSTATRTAGSSGPPSPTASSPAATATDSESSSTASGDPTSTPTGGLSTGAKAGIAIGAVAAVAIAALAALSLIRRRRKASHVAAYNDQSAAEKFTPQPQHSTVYRHEAPDAAPAAHEMSAHQRDRAYAELDGSSGKP</sequence>
<evidence type="ECO:0000256" key="6">
    <source>
        <dbReference type="SAM" id="Phobius"/>
    </source>
</evidence>
<feature type="region of interest" description="Disordered" evidence="5">
    <location>
        <begin position="182"/>
        <end position="233"/>
    </location>
</feature>
<accession>A0A163HFD0</accession>
<dbReference type="GO" id="GO:0071944">
    <property type="term" value="C:cell periphery"/>
    <property type="evidence" value="ECO:0007669"/>
    <property type="project" value="UniProtKB-ARBA"/>
</dbReference>
<dbReference type="EMBL" id="JYNV01000130">
    <property type="protein sequence ID" value="KZM25270.1"/>
    <property type="molecule type" value="Genomic_DNA"/>
</dbReference>
<dbReference type="PANTHER" id="PTHR15549:SF33">
    <property type="entry name" value="MEMBRANE PROTEIN WSC4, PUTATIVE (AFU_ORTHOLOGUE AFUA_5G09020)-RELATED"/>
    <property type="match status" value="1"/>
</dbReference>
<evidence type="ECO:0000256" key="2">
    <source>
        <dbReference type="ARBA" id="ARBA00022692"/>
    </source>
</evidence>
<evidence type="ECO:0000256" key="3">
    <source>
        <dbReference type="ARBA" id="ARBA00022989"/>
    </source>
</evidence>
<comment type="subcellular location">
    <subcellularLocation>
        <location evidence="1">Membrane</location>
        <topology evidence="1">Single-pass membrane protein</topology>
    </subcellularLocation>
</comment>
<feature type="chain" id="PRO_5007842972" evidence="7">
    <location>
        <begin position="22"/>
        <end position="325"/>
    </location>
</feature>
<reference evidence="8 9" key="1">
    <citation type="journal article" date="2016" name="Sci. Rep.">
        <title>Draft genome sequencing and secretome analysis of fungal phytopathogen Ascochyta rabiei provides insight into the necrotrophic effector repertoire.</title>
        <authorList>
            <person name="Verma S."/>
            <person name="Gazara R.K."/>
            <person name="Nizam S."/>
            <person name="Parween S."/>
            <person name="Chattopadhyay D."/>
            <person name="Verma P.K."/>
        </authorList>
    </citation>
    <scope>NUCLEOTIDE SEQUENCE [LARGE SCALE GENOMIC DNA]</scope>
    <source>
        <strain evidence="8 9">ArDII</strain>
    </source>
</reference>
<dbReference type="AlphaFoldDB" id="A0A163HFD0"/>
<keyword evidence="4 6" id="KW-0472">Membrane</keyword>
<keyword evidence="2 6" id="KW-0812">Transmembrane</keyword>
<dbReference type="GO" id="GO:0016020">
    <property type="term" value="C:membrane"/>
    <property type="evidence" value="ECO:0007669"/>
    <property type="project" value="UniProtKB-SubCell"/>
</dbReference>
<comment type="caution">
    <text evidence="8">The sequence shown here is derived from an EMBL/GenBank/DDBJ whole genome shotgun (WGS) entry which is preliminary data.</text>
</comment>
<gene>
    <name evidence="8" type="ORF">ST47_g3582</name>
</gene>
<dbReference type="InterPro" id="IPR051694">
    <property type="entry name" value="Immunoregulatory_rcpt-like"/>
</dbReference>